<dbReference type="EMBL" id="JABBWK010000152">
    <property type="protein sequence ID" value="KAG1889717.1"/>
    <property type="molecule type" value="Genomic_DNA"/>
</dbReference>
<feature type="signal peptide" evidence="1">
    <location>
        <begin position="1"/>
        <end position="21"/>
    </location>
</feature>
<evidence type="ECO:0000313" key="3">
    <source>
        <dbReference type="Proteomes" id="UP001195769"/>
    </source>
</evidence>
<keyword evidence="3" id="KW-1185">Reference proteome</keyword>
<feature type="chain" id="PRO_5042102164" evidence="1">
    <location>
        <begin position="22"/>
        <end position="71"/>
    </location>
</feature>
<feature type="non-terminal residue" evidence="2">
    <location>
        <position position="1"/>
    </location>
</feature>
<evidence type="ECO:0000256" key="1">
    <source>
        <dbReference type="SAM" id="SignalP"/>
    </source>
</evidence>
<dbReference type="AlphaFoldDB" id="A0AAD4HCY6"/>
<gene>
    <name evidence="2" type="ORF">F5891DRAFT_1073005</name>
</gene>
<accession>A0AAD4HCY6</accession>
<dbReference type="RefSeq" id="XP_041217578.1">
    <property type="nucleotide sequence ID" value="XM_041363320.1"/>
</dbReference>
<dbReference type="Proteomes" id="UP001195769">
    <property type="component" value="Unassembled WGS sequence"/>
</dbReference>
<organism evidence="2 3">
    <name type="scientific">Suillus fuscotomentosus</name>
    <dbReference type="NCBI Taxonomy" id="1912939"/>
    <lineage>
        <taxon>Eukaryota</taxon>
        <taxon>Fungi</taxon>
        <taxon>Dikarya</taxon>
        <taxon>Basidiomycota</taxon>
        <taxon>Agaricomycotina</taxon>
        <taxon>Agaricomycetes</taxon>
        <taxon>Agaricomycetidae</taxon>
        <taxon>Boletales</taxon>
        <taxon>Suillineae</taxon>
        <taxon>Suillaceae</taxon>
        <taxon>Suillus</taxon>
    </lineage>
</organism>
<reference evidence="2" key="1">
    <citation type="journal article" date="2020" name="New Phytol.">
        <title>Comparative genomics reveals dynamic genome evolution in host specialist ectomycorrhizal fungi.</title>
        <authorList>
            <person name="Lofgren L.A."/>
            <person name="Nguyen N.H."/>
            <person name="Vilgalys R."/>
            <person name="Ruytinx J."/>
            <person name="Liao H.L."/>
            <person name="Branco S."/>
            <person name="Kuo A."/>
            <person name="LaButti K."/>
            <person name="Lipzen A."/>
            <person name="Andreopoulos W."/>
            <person name="Pangilinan J."/>
            <person name="Riley R."/>
            <person name="Hundley H."/>
            <person name="Na H."/>
            <person name="Barry K."/>
            <person name="Grigoriev I.V."/>
            <person name="Stajich J.E."/>
            <person name="Kennedy P.G."/>
        </authorList>
    </citation>
    <scope>NUCLEOTIDE SEQUENCE</scope>
    <source>
        <strain evidence="2">FC203</strain>
    </source>
</reference>
<proteinExistence type="predicted"/>
<keyword evidence="1" id="KW-0732">Signal</keyword>
<sequence>MRFFFLTFIVGLIAPILSVTARQPRCSPPGNICVKDSDYCESTDTSECSRIHVGTVVDRAICRTLLIEKGI</sequence>
<evidence type="ECO:0000313" key="2">
    <source>
        <dbReference type="EMBL" id="KAG1889717.1"/>
    </source>
</evidence>
<comment type="caution">
    <text evidence="2">The sequence shown here is derived from an EMBL/GenBank/DDBJ whole genome shotgun (WGS) entry which is preliminary data.</text>
</comment>
<dbReference type="GeneID" id="64657618"/>
<protein>
    <submittedName>
        <fullName evidence="2">Uncharacterized protein</fullName>
    </submittedName>
</protein>
<name>A0AAD4HCY6_9AGAM</name>